<sequence length="204" mass="23002">MEPQLDEELAWDTGWRDELDLRAGQLERTSLQFDATKRSLDAANEAFLVIASASRSQHVVYFRNETKAAEVKNLAENLTKASSSAMAVTKSTGGSNTSLTKNGIDYLTRFEIRKYTNCYRGNGGTLTTLSSGYMGRYDTVAGCARECYEHSWCFCFVWQSAPTDAGEWSTSRNNCWLRNKCDINSCQNGPYNTYSKDFDTFTWV</sequence>
<name>A0A1Q9CWJ8_SYMMI</name>
<organism evidence="1 2">
    <name type="scientific">Symbiodinium microadriaticum</name>
    <name type="common">Dinoflagellate</name>
    <name type="synonym">Zooxanthella microadriatica</name>
    <dbReference type="NCBI Taxonomy" id="2951"/>
    <lineage>
        <taxon>Eukaryota</taxon>
        <taxon>Sar</taxon>
        <taxon>Alveolata</taxon>
        <taxon>Dinophyceae</taxon>
        <taxon>Suessiales</taxon>
        <taxon>Symbiodiniaceae</taxon>
        <taxon>Symbiodinium</taxon>
    </lineage>
</organism>
<protein>
    <submittedName>
        <fullName evidence="1">Uncharacterized protein</fullName>
    </submittedName>
</protein>
<reference evidence="1 2" key="1">
    <citation type="submission" date="2016-02" db="EMBL/GenBank/DDBJ databases">
        <title>Genome analysis of coral dinoflagellate symbionts highlights evolutionary adaptations to a symbiotic lifestyle.</title>
        <authorList>
            <person name="Aranda M."/>
            <person name="Li Y."/>
            <person name="Liew Y.J."/>
            <person name="Baumgarten S."/>
            <person name="Simakov O."/>
            <person name="Wilson M."/>
            <person name="Piel J."/>
            <person name="Ashoor H."/>
            <person name="Bougouffa S."/>
            <person name="Bajic V.B."/>
            <person name="Ryu T."/>
            <person name="Ravasi T."/>
            <person name="Bayer T."/>
            <person name="Micklem G."/>
            <person name="Kim H."/>
            <person name="Bhak J."/>
            <person name="Lajeunesse T.C."/>
            <person name="Voolstra C.R."/>
        </authorList>
    </citation>
    <scope>NUCLEOTIDE SEQUENCE [LARGE SCALE GENOMIC DNA]</scope>
    <source>
        <strain evidence="1 2">CCMP2467</strain>
    </source>
</reference>
<dbReference type="Proteomes" id="UP000186817">
    <property type="component" value="Unassembled WGS sequence"/>
</dbReference>
<gene>
    <name evidence="1" type="ORF">AK812_SmicGene31487</name>
</gene>
<proteinExistence type="predicted"/>
<comment type="caution">
    <text evidence="1">The sequence shown here is derived from an EMBL/GenBank/DDBJ whole genome shotgun (WGS) entry which is preliminary data.</text>
</comment>
<keyword evidence="2" id="KW-1185">Reference proteome</keyword>
<evidence type="ECO:0000313" key="1">
    <source>
        <dbReference type="EMBL" id="OLP87301.1"/>
    </source>
</evidence>
<dbReference type="AlphaFoldDB" id="A0A1Q9CWJ8"/>
<accession>A0A1Q9CWJ8</accession>
<evidence type="ECO:0000313" key="2">
    <source>
        <dbReference type="Proteomes" id="UP000186817"/>
    </source>
</evidence>
<dbReference type="EMBL" id="LSRX01000867">
    <property type="protein sequence ID" value="OLP87301.1"/>
    <property type="molecule type" value="Genomic_DNA"/>
</dbReference>
<dbReference type="OrthoDB" id="434739at2759"/>